<dbReference type="STRING" id="1209931.A0A135UKJ1"/>
<feature type="domain" description="FAD-binding PCMH-type" evidence="6">
    <location>
        <begin position="13"/>
        <end position="201"/>
    </location>
</feature>
<sequence>MALKRCLGAIALLRLSSQVVAQSNTTSSGFKAGLGSVSSAGNWDVAVRSGGHSNYDNNAAHRGVTIDLTFFNSTKLVKSHCFNGTADWEGQSVLTKSIAQICPAARWGNVMTYLEKYNLGVTGGRSGHVGAGGLLVSGGASYHTQLYGFSCDNVVGYELVLADGLIVEADTEENADLFKALKGGGSNLGIVTRFDLRTFTVPPTSAYGGLIFASLSDLDVVINQFVSYASSIGSGNPDREFVVYRSDAGNLAVMAMAVSTGGNENSTTFPPFNDITLTRDMRSKQPLSKVAATIADTGGSHYIPFSLSLQATPEIMKKAADMFVALTQEMNATSVPVSVNFVFQPLPKNLASVKPGNNILGFDKNLPADSILFEARGSLEATDVEYGGFVESTMGHSTFLYMNYANPEQGVIGSYGAESVRLLKDTAAKYDPAGFFQRRIPGGWKVSQV</sequence>
<dbReference type="Proteomes" id="UP000070121">
    <property type="component" value="Unassembled WGS sequence"/>
</dbReference>
<dbReference type="InterPro" id="IPR016166">
    <property type="entry name" value="FAD-bd_PCMH"/>
</dbReference>
<dbReference type="Pfam" id="PF01565">
    <property type="entry name" value="FAD_binding_4"/>
    <property type="match status" value="1"/>
</dbReference>
<feature type="signal peptide" evidence="5">
    <location>
        <begin position="1"/>
        <end position="21"/>
    </location>
</feature>
<dbReference type="OrthoDB" id="2151789at2759"/>
<dbReference type="PROSITE" id="PS51387">
    <property type="entry name" value="FAD_PCMH"/>
    <property type="match status" value="1"/>
</dbReference>
<evidence type="ECO:0000256" key="5">
    <source>
        <dbReference type="SAM" id="SignalP"/>
    </source>
</evidence>
<dbReference type="SUPFAM" id="SSF56176">
    <property type="entry name" value="FAD-binding/transporter-associated domain-like"/>
    <property type="match status" value="1"/>
</dbReference>
<protein>
    <submittedName>
        <fullName evidence="7">FAD binding domain-containing protein</fullName>
    </submittedName>
</protein>
<dbReference type="AlphaFoldDB" id="A0A135UKJ1"/>
<keyword evidence="5" id="KW-0732">Signal</keyword>
<keyword evidence="4" id="KW-0560">Oxidoreductase</keyword>
<evidence type="ECO:0000313" key="8">
    <source>
        <dbReference type="Proteomes" id="UP000070121"/>
    </source>
</evidence>
<gene>
    <name evidence="7" type="ORF">CSAL01_07209</name>
</gene>
<comment type="caution">
    <text evidence="7">The sequence shown here is derived from an EMBL/GenBank/DDBJ whole genome shotgun (WGS) entry which is preliminary data.</text>
</comment>
<proteinExistence type="inferred from homology"/>
<dbReference type="EMBL" id="JFFI01001339">
    <property type="protein sequence ID" value="KXH60910.1"/>
    <property type="molecule type" value="Genomic_DNA"/>
</dbReference>
<dbReference type="InterPro" id="IPR006094">
    <property type="entry name" value="Oxid_FAD_bind_N"/>
</dbReference>
<keyword evidence="2" id="KW-0285">Flavoprotein</keyword>
<dbReference type="InterPro" id="IPR050416">
    <property type="entry name" value="FAD-linked_Oxidoreductase"/>
</dbReference>
<dbReference type="GO" id="GO:0071949">
    <property type="term" value="F:FAD binding"/>
    <property type="evidence" value="ECO:0007669"/>
    <property type="project" value="InterPro"/>
</dbReference>
<dbReference type="InterPro" id="IPR036318">
    <property type="entry name" value="FAD-bd_PCMH-like_sf"/>
</dbReference>
<dbReference type="PANTHER" id="PTHR42973:SF13">
    <property type="entry name" value="FAD-BINDING PCMH-TYPE DOMAIN-CONTAINING PROTEIN"/>
    <property type="match status" value="1"/>
</dbReference>
<evidence type="ECO:0000256" key="4">
    <source>
        <dbReference type="ARBA" id="ARBA00023002"/>
    </source>
</evidence>
<dbReference type="Gene3D" id="3.30.465.10">
    <property type="match status" value="1"/>
</dbReference>
<feature type="chain" id="PRO_5007804981" evidence="5">
    <location>
        <begin position="22"/>
        <end position="449"/>
    </location>
</feature>
<keyword evidence="8" id="KW-1185">Reference proteome</keyword>
<evidence type="ECO:0000313" key="7">
    <source>
        <dbReference type="EMBL" id="KXH60910.1"/>
    </source>
</evidence>
<organism evidence="7 8">
    <name type="scientific">Colletotrichum salicis</name>
    <dbReference type="NCBI Taxonomy" id="1209931"/>
    <lineage>
        <taxon>Eukaryota</taxon>
        <taxon>Fungi</taxon>
        <taxon>Dikarya</taxon>
        <taxon>Ascomycota</taxon>
        <taxon>Pezizomycotina</taxon>
        <taxon>Sordariomycetes</taxon>
        <taxon>Hypocreomycetidae</taxon>
        <taxon>Glomerellales</taxon>
        <taxon>Glomerellaceae</taxon>
        <taxon>Colletotrichum</taxon>
        <taxon>Colletotrichum acutatum species complex</taxon>
    </lineage>
</organism>
<dbReference type="PANTHER" id="PTHR42973">
    <property type="entry name" value="BINDING OXIDOREDUCTASE, PUTATIVE (AFU_ORTHOLOGUE AFUA_1G17690)-RELATED"/>
    <property type="match status" value="1"/>
</dbReference>
<comment type="similarity">
    <text evidence="1">Belongs to the oxygen-dependent FAD-linked oxidoreductase family.</text>
</comment>
<dbReference type="InterPro" id="IPR016169">
    <property type="entry name" value="FAD-bd_PCMH_sub2"/>
</dbReference>
<dbReference type="GO" id="GO:0016491">
    <property type="term" value="F:oxidoreductase activity"/>
    <property type="evidence" value="ECO:0007669"/>
    <property type="project" value="UniProtKB-KW"/>
</dbReference>
<accession>A0A135UKJ1</accession>
<evidence type="ECO:0000256" key="3">
    <source>
        <dbReference type="ARBA" id="ARBA00022827"/>
    </source>
</evidence>
<evidence type="ECO:0000256" key="1">
    <source>
        <dbReference type="ARBA" id="ARBA00005466"/>
    </source>
</evidence>
<reference evidence="7 8" key="1">
    <citation type="submission" date="2014-02" db="EMBL/GenBank/DDBJ databases">
        <title>The genome sequence of Colletotrichum salicis CBS 607.94.</title>
        <authorList>
            <person name="Baroncelli R."/>
            <person name="Thon M.R."/>
        </authorList>
    </citation>
    <scope>NUCLEOTIDE SEQUENCE [LARGE SCALE GENOMIC DNA]</scope>
    <source>
        <strain evidence="7 8">CBS 607.94</strain>
    </source>
</reference>
<name>A0A135UKJ1_9PEZI</name>
<evidence type="ECO:0000259" key="6">
    <source>
        <dbReference type="PROSITE" id="PS51387"/>
    </source>
</evidence>
<evidence type="ECO:0000256" key="2">
    <source>
        <dbReference type="ARBA" id="ARBA00022630"/>
    </source>
</evidence>
<keyword evidence="3" id="KW-0274">FAD</keyword>